<protein>
    <recommendedName>
        <fullName evidence="4">Kinase</fullName>
        <ecNumber evidence="4">2.7.-.-</ecNumber>
    </recommendedName>
</protein>
<keyword evidence="6" id="KW-1185">Reference proteome</keyword>
<dbReference type="SUPFAM" id="SSF56104">
    <property type="entry name" value="SAICAR synthase-like"/>
    <property type="match status" value="1"/>
</dbReference>
<comment type="similarity">
    <text evidence="1 4">Belongs to the inositol phosphokinase (IPK) family.</text>
</comment>
<evidence type="ECO:0000313" key="5">
    <source>
        <dbReference type="EMBL" id="WFC94489.1"/>
    </source>
</evidence>
<dbReference type="GO" id="GO:0008440">
    <property type="term" value="F:inositol-1,4,5-trisphosphate 3-kinase activity"/>
    <property type="evidence" value="ECO:0007669"/>
    <property type="project" value="TreeGrafter"/>
</dbReference>
<dbReference type="GO" id="GO:0032958">
    <property type="term" value="P:inositol phosphate biosynthetic process"/>
    <property type="evidence" value="ECO:0007669"/>
    <property type="project" value="InterPro"/>
</dbReference>
<keyword evidence="3 4" id="KW-0418">Kinase</keyword>
<dbReference type="GO" id="GO:0046854">
    <property type="term" value="P:phosphatidylinositol phosphate biosynthetic process"/>
    <property type="evidence" value="ECO:0007669"/>
    <property type="project" value="TreeGrafter"/>
</dbReference>
<sequence length="236" mass="25809">MSAEAEKAPPRQAAGHPGVLLASEHVTQVVKQCPAQEAHFYELVDRGTEPAHALMRACMPRCFGIRVDGASVPGWTPLATDAPNAVRIENLTHPFVHANVCDIKLGTLLYDERPGYTDDAKIARMQHKARTTTSGTYGMRIAGWTTWDGERYEFVGKEPGKTAQTLEDMAELLARALRTHAAPRRQTIARALLPRVQALCARVAQVPAQLRSTSVLLVVEGDDAALDRVQDTPAQR</sequence>
<dbReference type="InterPro" id="IPR038286">
    <property type="entry name" value="IPK_sf"/>
</dbReference>
<accession>A0AAF0DRJ0</accession>
<name>A0AAF0DRJ0_9BASI</name>
<dbReference type="Pfam" id="PF03770">
    <property type="entry name" value="IPK"/>
    <property type="match status" value="1"/>
</dbReference>
<evidence type="ECO:0000256" key="4">
    <source>
        <dbReference type="RuleBase" id="RU363090"/>
    </source>
</evidence>
<evidence type="ECO:0000256" key="2">
    <source>
        <dbReference type="ARBA" id="ARBA00022679"/>
    </source>
</evidence>
<dbReference type="Proteomes" id="UP001216638">
    <property type="component" value="Chromosome 1"/>
</dbReference>
<dbReference type="GO" id="GO:0000824">
    <property type="term" value="F:inositol-1,4,5,6-tetrakisphosphate 3-kinase activity"/>
    <property type="evidence" value="ECO:0007669"/>
    <property type="project" value="TreeGrafter"/>
</dbReference>
<organism evidence="5 6">
    <name type="scientific">Malassezia brasiliensis</name>
    <dbReference type="NCBI Taxonomy" id="1821822"/>
    <lineage>
        <taxon>Eukaryota</taxon>
        <taxon>Fungi</taxon>
        <taxon>Dikarya</taxon>
        <taxon>Basidiomycota</taxon>
        <taxon>Ustilaginomycotina</taxon>
        <taxon>Malasseziomycetes</taxon>
        <taxon>Malasseziales</taxon>
        <taxon>Malasseziaceae</taxon>
        <taxon>Malassezia</taxon>
    </lineage>
</organism>
<evidence type="ECO:0000256" key="3">
    <source>
        <dbReference type="ARBA" id="ARBA00022777"/>
    </source>
</evidence>
<evidence type="ECO:0000256" key="1">
    <source>
        <dbReference type="ARBA" id="ARBA00007374"/>
    </source>
</evidence>
<dbReference type="PANTHER" id="PTHR12400">
    <property type="entry name" value="INOSITOL POLYPHOSPHATE KINASE"/>
    <property type="match status" value="1"/>
</dbReference>
<dbReference type="EMBL" id="CP119951">
    <property type="protein sequence ID" value="WFC94489.1"/>
    <property type="molecule type" value="Genomic_DNA"/>
</dbReference>
<dbReference type="EC" id="2.7.-.-" evidence="4"/>
<dbReference type="InterPro" id="IPR005522">
    <property type="entry name" value="IPK"/>
</dbReference>
<dbReference type="GO" id="GO:0005634">
    <property type="term" value="C:nucleus"/>
    <property type="evidence" value="ECO:0007669"/>
    <property type="project" value="TreeGrafter"/>
</dbReference>
<evidence type="ECO:0000313" key="6">
    <source>
        <dbReference type="Proteomes" id="UP001216638"/>
    </source>
</evidence>
<keyword evidence="2 4" id="KW-0808">Transferase</keyword>
<dbReference type="PANTHER" id="PTHR12400:SF108">
    <property type="entry name" value="KINASE"/>
    <property type="match status" value="1"/>
</dbReference>
<proteinExistence type="inferred from homology"/>
<dbReference type="GO" id="GO:0005737">
    <property type="term" value="C:cytoplasm"/>
    <property type="evidence" value="ECO:0007669"/>
    <property type="project" value="TreeGrafter"/>
</dbReference>
<gene>
    <name evidence="5" type="ORF">MBRA1_001119</name>
</gene>
<dbReference type="AlphaFoldDB" id="A0AAF0DRJ0"/>
<reference evidence="5" key="1">
    <citation type="submission" date="2023-03" db="EMBL/GenBank/DDBJ databases">
        <title>Mating type loci evolution in Malassezia.</title>
        <authorList>
            <person name="Coelho M.A."/>
        </authorList>
    </citation>
    <scope>NUCLEOTIDE SEQUENCE</scope>
    <source>
        <strain evidence="5">CBS 14135</strain>
    </source>
</reference>
<dbReference type="Gene3D" id="3.30.470.160">
    <property type="entry name" value="Inositol polyphosphate kinase"/>
    <property type="match status" value="1"/>
</dbReference>